<sequence>MDVDFPKKSKGKETAGPSVSAPGKKEVAELAKQALGQDSQITLSIKELADGAGGRRHAWSSY</sequence>
<accession>A0A0L6V3V0</accession>
<proteinExistence type="predicted"/>
<feature type="compositionally biased region" description="Basic and acidic residues" evidence="1">
    <location>
        <begin position="1"/>
        <end position="13"/>
    </location>
</feature>
<evidence type="ECO:0000313" key="2">
    <source>
        <dbReference type="EMBL" id="KNZ55389.1"/>
    </source>
</evidence>
<gene>
    <name evidence="2" type="ORF">VP01_2698g3</name>
</gene>
<evidence type="ECO:0000313" key="3">
    <source>
        <dbReference type="Proteomes" id="UP000037035"/>
    </source>
</evidence>
<feature type="region of interest" description="Disordered" evidence="1">
    <location>
        <begin position="1"/>
        <end position="24"/>
    </location>
</feature>
<dbReference type="VEuPathDB" id="FungiDB:VP01_2698g3"/>
<reference evidence="2 3" key="1">
    <citation type="submission" date="2015-08" db="EMBL/GenBank/DDBJ databases">
        <title>Next Generation Sequencing and Analysis of the Genome of Puccinia sorghi L Schw, the Causal Agent of Maize Common Rust.</title>
        <authorList>
            <person name="Rochi L."/>
            <person name="Burguener G."/>
            <person name="Darino M."/>
            <person name="Turjanski A."/>
            <person name="Kreff E."/>
            <person name="Dieguez M.J."/>
            <person name="Sacco F."/>
        </authorList>
    </citation>
    <scope>NUCLEOTIDE SEQUENCE [LARGE SCALE GENOMIC DNA]</scope>
    <source>
        <strain evidence="2 3">RO10H11247</strain>
    </source>
</reference>
<dbReference type="Proteomes" id="UP000037035">
    <property type="component" value="Unassembled WGS sequence"/>
</dbReference>
<organism evidence="2 3">
    <name type="scientific">Puccinia sorghi</name>
    <dbReference type="NCBI Taxonomy" id="27349"/>
    <lineage>
        <taxon>Eukaryota</taxon>
        <taxon>Fungi</taxon>
        <taxon>Dikarya</taxon>
        <taxon>Basidiomycota</taxon>
        <taxon>Pucciniomycotina</taxon>
        <taxon>Pucciniomycetes</taxon>
        <taxon>Pucciniales</taxon>
        <taxon>Pucciniaceae</taxon>
        <taxon>Puccinia</taxon>
    </lineage>
</organism>
<keyword evidence="3" id="KW-1185">Reference proteome</keyword>
<protein>
    <submittedName>
        <fullName evidence="2">Uncharacterized protein</fullName>
    </submittedName>
</protein>
<evidence type="ECO:0000256" key="1">
    <source>
        <dbReference type="SAM" id="MobiDB-lite"/>
    </source>
</evidence>
<name>A0A0L6V3V0_9BASI</name>
<dbReference type="AlphaFoldDB" id="A0A0L6V3V0"/>
<dbReference type="EMBL" id="LAVV01007610">
    <property type="protein sequence ID" value="KNZ55389.1"/>
    <property type="molecule type" value="Genomic_DNA"/>
</dbReference>
<comment type="caution">
    <text evidence="2">The sequence shown here is derived from an EMBL/GenBank/DDBJ whole genome shotgun (WGS) entry which is preliminary data.</text>
</comment>